<keyword evidence="1" id="KW-0812">Transmembrane</keyword>
<protein>
    <submittedName>
        <fullName evidence="2">DMT family transporter</fullName>
    </submittedName>
</protein>
<feature type="transmembrane region" description="Helical" evidence="1">
    <location>
        <begin position="62"/>
        <end position="83"/>
    </location>
</feature>
<dbReference type="PANTHER" id="PTHR34821:SF2">
    <property type="entry name" value="INNER MEMBRANE PROTEIN YDCZ"/>
    <property type="match status" value="1"/>
</dbReference>
<organism evidence="2 3">
    <name type="scientific">Clostridium hominis</name>
    <dbReference type="NCBI Taxonomy" id="2763036"/>
    <lineage>
        <taxon>Bacteria</taxon>
        <taxon>Bacillati</taxon>
        <taxon>Bacillota</taxon>
        <taxon>Clostridia</taxon>
        <taxon>Eubacteriales</taxon>
        <taxon>Clostridiaceae</taxon>
        <taxon>Clostridium</taxon>
    </lineage>
</organism>
<dbReference type="RefSeq" id="WP_032119063.1">
    <property type="nucleotide sequence ID" value="NZ_JACOOO010000001.1"/>
</dbReference>
<evidence type="ECO:0000313" key="3">
    <source>
        <dbReference type="Proteomes" id="UP000596929"/>
    </source>
</evidence>
<feature type="transmembrane region" description="Helical" evidence="1">
    <location>
        <begin position="31"/>
        <end position="50"/>
    </location>
</feature>
<dbReference type="EMBL" id="JACOOO010000001">
    <property type="protein sequence ID" value="MBC5627365.1"/>
    <property type="molecule type" value="Genomic_DNA"/>
</dbReference>
<evidence type="ECO:0000313" key="2">
    <source>
        <dbReference type="EMBL" id="MBC5627365.1"/>
    </source>
</evidence>
<sequence>MYNILALAIGALISIMLSVNGRLEGVVGLTNSLIIIHVVGLLTITFIMLIKRERIKIDKKIPIYMFLGGAIGVALTLVNMITISKIGVALTTSIAVFAQLIFSSFVDHYGLFGMNRYRFNKKKLIGFSIVLLGLVIMTVF</sequence>
<keyword evidence="1" id="KW-0472">Membrane</keyword>
<gene>
    <name evidence="2" type="ORF">H8S20_00505</name>
</gene>
<comment type="caution">
    <text evidence="2">The sequence shown here is derived from an EMBL/GenBank/DDBJ whole genome shotgun (WGS) entry which is preliminary data.</text>
</comment>
<evidence type="ECO:0000256" key="1">
    <source>
        <dbReference type="SAM" id="Phobius"/>
    </source>
</evidence>
<keyword evidence="3" id="KW-1185">Reference proteome</keyword>
<feature type="transmembrane region" description="Helical" evidence="1">
    <location>
        <begin position="89"/>
        <end position="112"/>
    </location>
</feature>
<dbReference type="InterPro" id="IPR006750">
    <property type="entry name" value="YdcZ"/>
</dbReference>
<reference evidence="2 3" key="1">
    <citation type="submission" date="2020-08" db="EMBL/GenBank/DDBJ databases">
        <title>Genome public.</title>
        <authorList>
            <person name="Liu C."/>
            <person name="Sun Q."/>
        </authorList>
    </citation>
    <scope>NUCLEOTIDE SEQUENCE [LARGE SCALE GENOMIC DNA]</scope>
    <source>
        <strain evidence="2 3">NSJ-6</strain>
    </source>
</reference>
<dbReference type="Proteomes" id="UP000596929">
    <property type="component" value="Unassembled WGS sequence"/>
</dbReference>
<dbReference type="PANTHER" id="PTHR34821">
    <property type="entry name" value="INNER MEMBRANE PROTEIN YDCZ"/>
    <property type="match status" value="1"/>
</dbReference>
<feature type="transmembrane region" description="Helical" evidence="1">
    <location>
        <begin position="124"/>
        <end position="139"/>
    </location>
</feature>
<accession>A0ABR7D857</accession>
<dbReference type="Pfam" id="PF04657">
    <property type="entry name" value="DMT_YdcZ"/>
    <property type="match status" value="1"/>
</dbReference>
<keyword evidence="1" id="KW-1133">Transmembrane helix</keyword>
<proteinExistence type="predicted"/>
<name>A0ABR7D857_9CLOT</name>